<accession>A0A0E9XME1</accession>
<reference evidence="1" key="2">
    <citation type="journal article" date="2015" name="Fish Shellfish Immunol.">
        <title>Early steps in the European eel (Anguilla anguilla)-Vibrio vulnificus interaction in the gills: Role of the RtxA13 toxin.</title>
        <authorList>
            <person name="Callol A."/>
            <person name="Pajuelo D."/>
            <person name="Ebbesson L."/>
            <person name="Teles M."/>
            <person name="MacKenzie S."/>
            <person name="Amaro C."/>
        </authorList>
    </citation>
    <scope>NUCLEOTIDE SEQUENCE</scope>
</reference>
<organism evidence="1">
    <name type="scientific">Anguilla anguilla</name>
    <name type="common">European freshwater eel</name>
    <name type="synonym">Muraena anguilla</name>
    <dbReference type="NCBI Taxonomy" id="7936"/>
    <lineage>
        <taxon>Eukaryota</taxon>
        <taxon>Metazoa</taxon>
        <taxon>Chordata</taxon>
        <taxon>Craniata</taxon>
        <taxon>Vertebrata</taxon>
        <taxon>Euteleostomi</taxon>
        <taxon>Actinopterygii</taxon>
        <taxon>Neopterygii</taxon>
        <taxon>Teleostei</taxon>
        <taxon>Anguilliformes</taxon>
        <taxon>Anguillidae</taxon>
        <taxon>Anguilla</taxon>
    </lineage>
</organism>
<protein>
    <submittedName>
        <fullName evidence="1">Uncharacterized protein</fullName>
    </submittedName>
</protein>
<name>A0A0E9XME1_ANGAN</name>
<evidence type="ECO:0000313" key="1">
    <source>
        <dbReference type="EMBL" id="JAI03893.1"/>
    </source>
</evidence>
<sequence>MIHFLFLNKKKYAYKSLSCSLLSMFKCKQNVIKLGFE</sequence>
<dbReference type="AlphaFoldDB" id="A0A0E9XME1"/>
<reference evidence="1" key="1">
    <citation type="submission" date="2014-11" db="EMBL/GenBank/DDBJ databases">
        <authorList>
            <person name="Amaro Gonzalez C."/>
        </authorList>
    </citation>
    <scope>NUCLEOTIDE SEQUENCE</scope>
</reference>
<proteinExistence type="predicted"/>
<dbReference type="EMBL" id="GBXM01004685">
    <property type="protein sequence ID" value="JAI03893.1"/>
    <property type="molecule type" value="Transcribed_RNA"/>
</dbReference>